<dbReference type="AlphaFoldDB" id="A0A6A7NCA9"/>
<reference evidence="1 2" key="1">
    <citation type="submission" date="2019-10" db="EMBL/GenBank/DDBJ databases">
        <title>Two novel species isolated from a subtropical stream in China.</title>
        <authorList>
            <person name="Lu H."/>
        </authorList>
    </citation>
    <scope>NUCLEOTIDE SEQUENCE [LARGE SCALE GENOMIC DNA]</scope>
    <source>
        <strain evidence="1 2">FT29W</strain>
    </source>
</reference>
<comment type="caution">
    <text evidence="1">The sequence shown here is derived from an EMBL/GenBank/DDBJ whole genome shotgun (WGS) entry which is preliminary data.</text>
</comment>
<keyword evidence="2" id="KW-1185">Reference proteome</keyword>
<gene>
    <name evidence="1" type="ORF">GEV02_29815</name>
</gene>
<name>A0A6A7NCA9_9BURK</name>
<dbReference type="EMBL" id="WHUG01000020">
    <property type="protein sequence ID" value="MQA42342.1"/>
    <property type="molecule type" value="Genomic_DNA"/>
</dbReference>
<dbReference type="Proteomes" id="UP000440498">
    <property type="component" value="Unassembled WGS sequence"/>
</dbReference>
<organism evidence="1 2">
    <name type="scientific">Rugamonas aquatica</name>
    <dbReference type="NCBI Taxonomy" id="2743357"/>
    <lineage>
        <taxon>Bacteria</taxon>
        <taxon>Pseudomonadati</taxon>
        <taxon>Pseudomonadota</taxon>
        <taxon>Betaproteobacteria</taxon>
        <taxon>Burkholderiales</taxon>
        <taxon>Oxalobacteraceae</taxon>
        <taxon>Telluria group</taxon>
        <taxon>Rugamonas</taxon>
    </lineage>
</organism>
<evidence type="ECO:0000313" key="1">
    <source>
        <dbReference type="EMBL" id="MQA42342.1"/>
    </source>
</evidence>
<proteinExistence type="predicted"/>
<protein>
    <submittedName>
        <fullName evidence="1">Uncharacterized protein</fullName>
    </submittedName>
</protein>
<accession>A0A6A7NCA9</accession>
<sequence>MLAFLCWRAPERPMAAAAGRHEAITYILAPAKRPAPIQAPRSASAPRMTLRTPMLQPVQSVQPAAPPAPQAITQTLPPPDPFALPAAKPVEDLRQRALQSAAAADRQLRKEAWHPDAKKTANDATPLSAAVASAYVGNDQGFTTENLTTPDGRTMTKVRTLGGSVYCGTKQANNSAAIDPFRDGVKTFVGTCPKSFGK</sequence>
<evidence type="ECO:0000313" key="2">
    <source>
        <dbReference type="Proteomes" id="UP000440498"/>
    </source>
</evidence>